<accession>A0ABW3VRB4</accession>
<evidence type="ECO:0000256" key="1">
    <source>
        <dbReference type="SAM" id="MobiDB-lite"/>
    </source>
</evidence>
<dbReference type="Proteomes" id="UP001597182">
    <property type="component" value="Unassembled WGS sequence"/>
</dbReference>
<proteinExistence type="predicted"/>
<gene>
    <name evidence="2" type="ORF">ACFQ34_27055</name>
</gene>
<reference evidence="3" key="1">
    <citation type="journal article" date="2019" name="Int. J. Syst. Evol. Microbiol.">
        <title>The Global Catalogue of Microorganisms (GCM) 10K type strain sequencing project: providing services to taxonomists for standard genome sequencing and annotation.</title>
        <authorList>
            <consortium name="The Broad Institute Genomics Platform"/>
            <consortium name="The Broad Institute Genome Sequencing Center for Infectious Disease"/>
            <person name="Wu L."/>
            <person name="Ma J."/>
        </authorList>
    </citation>
    <scope>NUCLEOTIDE SEQUENCE [LARGE SCALE GENOMIC DNA]</scope>
    <source>
        <strain evidence="3">CCUG 49018</strain>
    </source>
</reference>
<evidence type="ECO:0000313" key="3">
    <source>
        <dbReference type="Proteomes" id="UP001597182"/>
    </source>
</evidence>
<name>A0ABW3VRB4_9PSEU</name>
<sequence>MTTLPLRPGLRLRSRTCTTEVVVIRPGTGTGALECGGVPMTSPDDDQPAAAPPATGADGVQLGKRYTDPTHTLELLCTKAGAGPLTLGGTPLTVRAAKQLPASD</sequence>
<feature type="compositionally biased region" description="Low complexity" evidence="1">
    <location>
        <begin position="48"/>
        <end position="58"/>
    </location>
</feature>
<dbReference type="RefSeq" id="WP_013676957.1">
    <property type="nucleotide sequence ID" value="NZ_BAABKS010000006.1"/>
</dbReference>
<dbReference type="EMBL" id="JBHTMB010000250">
    <property type="protein sequence ID" value="MFD1236963.1"/>
    <property type="molecule type" value="Genomic_DNA"/>
</dbReference>
<organism evidence="2 3">
    <name type="scientific">Pseudonocardia benzenivorans</name>
    <dbReference type="NCBI Taxonomy" id="228005"/>
    <lineage>
        <taxon>Bacteria</taxon>
        <taxon>Bacillati</taxon>
        <taxon>Actinomycetota</taxon>
        <taxon>Actinomycetes</taxon>
        <taxon>Pseudonocardiales</taxon>
        <taxon>Pseudonocardiaceae</taxon>
        <taxon>Pseudonocardia</taxon>
    </lineage>
</organism>
<evidence type="ECO:0000313" key="2">
    <source>
        <dbReference type="EMBL" id="MFD1236963.1"/>
    </source>
</evidence>
<keyword evidence="3" id="KW-1185">Reference proteome</keyword>
<protein>
    <submittedName>
        <fullName evidence="2">Uncharacterized protein</fullName>
    </submittedName>
</protein>
<feature type="region of interest" description="Disordered" evidence="1">
    <location>
        <begin position="37"/>
        <end position="64"/>
    </location>
</feature>
<comment type="caution">
    <text evidence="2">The sequence shown here is derived from an EMBL/GenBank/DDBJ whole genome shotgun (WGS) entry which is preliminary data.</text>
</comment>